<dbReference type="EMBL" id="GISG01238800">
    <property type="protein sequence ID" value="MBA4668223.1"/>
    <property type="molecule type" value="Transcribed_RNA"/>
</dbReference>
<name>A0A7C9EKL3_OPUST</name>
<evidence type="ECO:0000313" key="1">
    <source>
        <dbReference type="EMBL" id="MBA4668223.1"/>
    </source>
</evidence>
<protein>
    <submittedName>
        <fullName evidence="1">Uncharacterized protein</fullName>
    </submittedName>
</protein>
<organism evidence="1">
    <name type="scientific">Opuntia streptacantha</name>
    <name type="common">Prickly pear cactus</name>
    <name type="synonym">Opuntia cardona</name>
    <dbReference type="NCBI Taxonomy" id="393608"/>
    <lineage>
        <taxon>Eukaryota</taxon>
        <taxon>Viridiplantae</taxon>
        <taxon>Streptophyta</taxon>
        <taxon>Embryophyta</taxon>
        <taxon>Tracheophyta</taxon>
        <taxon>Spermatophyta</taxon>
        <taxon>Magnoliopsida</taxon>
        <taxon>eudicotyledons</taxon>
        <taxon>Gunneridae</taxon>
        <taxon>Pentapetalae</taxon>
        <taxon>Caryophyllales</taxon>
        <taxon>Cactineae</taxon>
        <taxon>Cactaceae</taxon>
        <taxon>Opuntioideae</taxon>
        <taxon>Opuntia</taxon>
    </lineage>
</organism>
<accession>A0A7C9EKL3</accession>
<dbReference type="AlphaFoldDB" id="A0A7C9EKL3"/>
<reference evidence="1" key="2">
    <citation type="submission" date="2020-07" db="EMBL/GenBank/DDBJ databases">
        <authorList>
            <person name="Vera ALvarez R."/>
            <person name="Arias-Moreno D.M."/>
            <person name="Jimenez-Jacinto V."/>
            <person name="Jimenez-Bremont J.F."/>
            <person name="Swaminathan K."/>
            <person name="Moose S.P."/>
            <person name="Guerrero-Gonzalez M.L."/>
            <person name="Marino-Ramirez L."/>
            <person name="Landsman D."/>
            <person name="Rodriguez-Kessler M."/>
            <person name="Delgado-Sanchez P."/>
        </authorList>
    </citation>
    <scope>NUCLEOTIDE SEQUENCE</scope>
    <source>
        <tissue evidence="1">Cladode</tissue>
    </source>
</reference>
<sequence>MGMSVAAYLFIHHSSVQQPQTLTSRIRFQSLSYVPPLPCFFLLFIWHYRASVSGSSSKEASLWGGGSRRVLLSPFPLLKPSYKQDIMGSRAHASMLAHQVKSPFELHD</sequence>
<reference evidence="1" key="1">
    <citation type="journal article" date="2013" name="J. Plant Res.">
        <title>Effect of fungi and light on seed germination of three Opuntia species from semiarid lands of central Mexico.</title>
        <authorList>
            <person name="Delgado-Sanchez P."/>
            <person name="Jimenez-Bremont J.F."/>
            <person name="Guerrero-Gonzalez Mde L."/>
            <person name="Flores J."/>
        </authorList>
    </citation>
    <scope>NUCLEOTIDE SEQUENCE</scope>
    <source>
        <tissue evidence="1">Cladode</tissue>
    </source>
</reference>
<proteinExistence type="predicted"/>